<protein>
    <recommendedName>
        <fullName evidence="3">DUF4828 domain-containing protein</fullName>
    </recommendedName>
</protein>
<dbReference type="EMBL" id="BMKI01000004">
    <property type="protein sequence ID" value="GGC91312.1"/>
    <property type="molecule type" value="Genomic_DNA"/>
</dbReference>
<name>A0ABQ1P8P8_9ENTE</name>
<sequence>MKSLSYFLITIALFSILVGCNGTKDKVHSAFVGTWQTVSDTEKEVTIKKNDDHLFKLALDNFDFSENNNLVTVEDTKEDLILKSHDTGSIYSFHMINNNQLEFYFSANPDENLVGESPPIILKRVK</sequence>
<proteinExistence type="predicted"/>
<accession>A0ABQ1P8P8</accession>
<reference evidence="2" key="1">
    <citation type="journal article" date="2019" name="Int. J. Syst. Evol. Microbiol.">
        <title>The Global Catalogue of Microorganisms (GCM) 10K type strain sequencing project: providing services to taxonomists for standard genome sequencing and annotation.</title>
        <authorList>
            <consortium name="The Broad Institute Genomics Platform"/>
            <consortium name="The Broad Institute Genome Sequencing Center for Infectious Disease"/>
            <person name="Wu L."/>
            <person name="Ma J."/>
        </authorList>
    </citation>
    <scope>NUCLEOTIDE SEQUENCE [LARGE SCALE GENOMIC DNA]</scope>
    <source>
        <strain evidence="2">CGMCC 1.15942</strain>
    </source>
</reference>
<dbReference type="Proteomes" id="UP000630615">
    <property type="component" value="Unassembled WGS sequence"/>
</dbReference>
<dbReference type="RefSeq" id="WP_088270274.1">
    <property type="nucleotide sequence ID" value="NZ_BMKI01000004.1"/>
</dbReference>
<evidence type="ECO:0008006" key="3">
    <source>
        <dbReference type="Google" id="ProtNLM"/>
    </source>
</evidence>
<organism evidence="1 2">
    <name type="scientific">Enterococcus wangshanyuanii</name>
    <dbReference type="NCBI Taxonomy" id="2005703"/>
    <lineage>
        <taxon>Bacteria</taxon>
        <taxon>Bacillati</taxon>
        <taxon>Bacillota</taxon>
        <taxon>Bacilli</taxon>
        <taxon>Lactobacillales</taxon>
        <taxon>Enterococcaceae</taxon>
        <taxon>Enterococcus</taxon>
    </lineage>
</organism>
<dbReference type="PROSITE" id="PS51257">
    <property type="entry name" value="PROKAR_LIPOPROTEIN"/>
    <property type="match status" value="1"/>
</dbReference>
<evidence type="ECO:0000313" key="1">
    <source>
        <dbReference type="EMBL" id="GGC91312.1"/>
    </source>
</evidence>
<comment type="caution">
    <text evidence="1">The sequence shown here is derived from an EMBL/GenBank/DDBJ whole genome shotgun (WGS) entry which is preliminary data.</text>
</comment>
<keyword evidence="2" id="KW-1185">Reference proteome</keyword>
<gene>
    <name evidence="1" type="ORF">GCM10011573_21140</name>
</gene>
<evidence type="ECO:0000313" key="2">
    <source>
        <dbReference type="Proteomes" id="UP000630615"/>
    </source>
</evidence>